<dbReference type="InterPro" id="IPR049458">
    <property type="entry name" value="EpsG-like"/>
</dbReference>
<feature type="transmembrane region" description="Helical" evidence="1">
    <location>
        <begin position="202"/>
        <end position="221"/>
    </location>
</feature>
<proteinExistence type="predicted"/>
<feature type="transmembrane region" description="Helical" evidence="1">
    <location>
        <begin position="128"/>
        <end position="147"/>
    </location>
</feature>
<reference evidence="4" key="1">
    <citation type="journal article" date="2019" name="Int. J. Syst. Evol. Microbiol.">
        <title>The Global Catalogue of Microorganisms (GCM) 10K type strain sequencing project: providing services to taxonomists for standard genome sequencing and annotation.</title>
        <authorList>
            <consortium name="The Broad Institute Genomics Platform"/>
            <consortium name="The Broad Institute Genome Sequencing Center for Infectious Disease"/>
            <person name="Wu L."/>
            <person name="Ma J."/>
        </authorList>
    </citation>
    <scope>NUCLEOTIDE SEQUENCE [LARGE SCALE GENOMIC DNA]</scope>
    <source>
        <strain evidence="4">JCM 16603</strain>
    </source>
</reference>
<organism evidence="3 4">
    <name type="scientific">Sphingomonas humi</name>
    <dbReference type="NCBI Taxonomy" id="335630"/>
    <lineage>
        <taxon>Bacteria</taxon>
        <taxon>Pseudomonadati</taxon>
        <taxon>Pseudomonadota</taxon>
        <taxon>Alphaproteobacteria</taxon>
        <taxon>Sphingomonadales</taxon>
        <taxon>Sphingomonadaceae</taxon>
        <taxon>Sphingomonas</taxon>
    </lineage>
</organism>
<evidence type="ECO:0000313" key="3">
    <source>
        <dbReference type="EMBL" id="GAA4010300.1"/>
    </source>
</evidence>
<feature type="transmembrane region" description="Helical" evidence="1">
    <location>
        <begin position="172"/>
        <end position="195"/>
    </location>
</feature>
<feature type="transmembrane region" description="Helical" evidence="1">
    <location>
        <begin position="77"/>
        <end position="96"/>
    </location>
</feature>
<accession>A0ABP7SDE6</accession>
<keyword evidence="1" id="KW-0472">Membrane</keyword>
<keyword evidence="1" id="KW-1133">Transmembrane helix</keyword>
<feature type="transmembrane region" description="Helical" evidence="1">
    <location>
        <begin position="102"/>
        <end position="121"/>
    </location>
</feature>
<sequence length="357" mass="39808">MTPYWLLWTFFFAGVFLSQRQALAAADSYAPEERPGLPPMLVVGLIAMTIMIGFRYEVGGDWINYEDMFKRFAFRDFAASLTSIEPGYGLLNWAAQSLGLDIWFVNLLCAVPVVAGITALIRREPNPWLSVLLAIPYLVVVVGMGYTRQAAALGFVMIGLAGLLRNDSVLRYALWVALGTMFHKSAIVCIPLIAFTGHRSRLLDLVLLASASVGLYALLLQDSVDRLVKNYIDARYMSAGAAIRISMSVLPAIILMLFRKRFDFDEDEYKLWRNFSLVSLVAAVALLVSPSSTAVDRIALYLLPLQFVVLARIPGTLLSRGFGNALISLYSGAVLFTWLNYAVNSRTWLPYKIWFFN</sequence>
<dbReference type="Pfam" id="PF14897">
    <property type="entry name" value="EpsG"/>
    <property type="match status" value="1"/>
</dbReference>
<feature type="transmembrane region" description="Helical" evidence="1">
    <location>
        <begin position="271"/>
        <end position="292"/>
    </location>
</feature>
<dbReference type="RefSeq" id="WP_344710992.1">
    <property type="nucleotide sequence ID" value="NZ_BAAAZD010000002.1"/>
</dbReference>
<evidence type="ECO:0000256" key="1">
    <source>
        <dbReference type="SAM" id="Phobius"/>
    </source>
</evidence>
<protein>
    <submittedName>
        <fullName evidence="3">EpsG family protein</fullName>
    </submittedName>
</protein>
<feature type="transmembrane region" description="Helical" evidence="1">
    <location>
        <begin position="36"/>
        <end position="56"/>
    </location>
</feature>
<feature type="chain" id="PRO_5046890658" evidence="2">
    <location>
        <begin position="25"/>
        <end position="357"/>
    </location>
</feature>
<feature type="transmembrane region" description="Helical" evidence="1">
    <location>
        <begin position="325"/>
        <end position="343"/>
    </location>
</feature>
<feature type="transmembrane region" description="Helical" evidence="1">
    <location>
        <begin position="241"/>
        <end position="259"/>
    </location>
</feature>
<evidence type="ECO:0000313" key="4">
    <source>
        <dbReference type="Proteomes" id="UP001501310"/>
    </source>
</evidence>
<evidence type="ECO:0000256" key="2">
    <source>
        <dbReference type="SAM" id="SignalP"/>
    </source>
</evidence>
<keyword evidence="2" id="KW-0732">Signal</keyword>
<keyword evidence="4" id="KW-1185">Reference proteome</keyword>
<feature type="signal peptide" evidence="2">
    <location>
        <begin position="1"/>
        <end position="24"/>
    </location>
</feature>
<keyword evidence="1" id="KW-0812">Transmembrane</keyword>
<comment type="caution">
    <text evidence="3">The sequence shown here is derived from an EMBL/GenBank/DDBJ whole genome shotgun (WGS) entry which is preliminary data.</text>
</comment>
<name>A0ABP7SDE6_9SPHN</name>
<dbReference type="Proteomes" id="UP001501310">
    <property type="component" value="Unassembled WGS sequence"/>
</dbReference>
<gene>
    <name evidence="3" type="ORF">GCM10022211_25910</name>
</gene>
<dbReference type="EMBL" id="BAAAZD010000002">
    <property type="protein sequence ID" value="GAA4010300.1"/>
    <property type="molecule type" value="Genomic_DNA"/>
</dbReference>